<dbReference type="InterPro" id="IPR015946">
    <property type="entry name" value="KH_dom-like_a/b"/>
</dbReference>
<dbReference type="RefSeq" id="WP_345011865.1">
    <property type="nucleotide sequence ID" value="NZ_BAABFC010000010.1"/>
</dbReference>
<organism evidence="2 3">
    <name type="scientific">Pseudaeromonas paramecii</name>
    <dbReference type="NCBI Taxonomy" id="2138166"/>
    <lineage>
        <taxon>Bacteria</taxon>
        <taxon>Pseudomonadati</taxon>
        <taxon>Pseudomonadota</taxon>
        <taxon>Gammaproteobacteria</taxon>
        <taxon>Aeromonadales</taxon>
        <taxon>Aeromonadaceae</taxon>
        <taxon>Pseudaeromonas</taxon>
    </lineage>
</organism>
<dbReference type="NCBIfam" id="TIGR03561">
    <property type="entry name" value="organ_hyd_perox"/>
    <property type="match status" value="1"/>
</dbReference>
<comment type="similarity">
    <text evidence="1">Belongs to the OsmC/Ohr family.</text>
</comment>
<dbReference type="SUPFAM" id="SSF82784">
    <property type="entry name" value="OsmC-like"/>
    <property type="match status" value="1"/>
</dbReference>
<accession>A0ABP8Q679</accession>
<dbReference type="Proteomes" id="UP001501321">
    <property type="component" value="Unassembled WGS sequence"/>
</dbReference>
<comment type="caution">
    <text evidence="2">The sequence shown here is derived from an EMBL/GenBank/DDBJ whole genome shotgun (WGS) entry which is preliminary data.</text>
</comment>
<dbReference type="InterPro" id="IPR036102">
    <property type="entry name" value="OsmC/Ohrsf"/>
</dbReference>
<reference evidence="3" key="1">
    <citation type="journal article" date="2019" name="Int. J. Syst. Evol. Microbiol.">
        <title>The Global Catalogue of Microorganisms (GCM) 10K type strain sequencing project: providing services to taxonomists for standard genome sequencing and annotation.</title>
        <authorList>
            <consortium name="The Broad Institute Genomics Platform"/>
            <consortium name="The Broad Institute Genome Sequencing Center for Infectious Disease"/>
            <person name="Wu L."/>
            <person name="Ma J."/>
        </authorList>
    </citation>
    <scope>NUCLEOTIDE SEQUENCE [LARGE SCALE GENOMIC DNA]</scope>
    <source>
        <strain evidence="3">JCM 32226</strain>
    </source>
</reference>
<sequence>MKTLYQTRATAQGGRHGQVSTDEGNLTLQLALPKGLGGAGGPGANPEQLFACGYAACFDSALQYVAQQQKLPLTGSQVAVQVGIGQLAEGGFGLSVQLSAKLEGLARDAAQQLLETAHRVCPYSNAIRGNVPVTLVLE</sequence>
<gene>
    <name evidence="2" type="ORF">GCM10023095_16210</name>
</gene>
<keyword evidence="3" id="KW-1185">Reference proteome</keyword>
<protein>
    <submittedName>
        <fullName evidence="2">Organic hydroperoxide resistance protein</fullName>
    </submittedName>
</protein>
<evidence type="ECO:0000256" key="1">
    <source>
        <dbReference type="ARBA" id="ARBA00007378"/>
    </source>
</evidence>
<dbReference type="InterPro" id="IPR019953">
    <property type="entry name" value="OHR"/>
</dbReference>
<dbReference type="PANTHER" id="PTHR33797">
    <property type="entry name" value="ORGANIC HYDROPEROXIDE RESISTANCE PROTEIN-LIKE"/>
    <property type="match status" value="1"/>
</dbReference>
<dbReference type="Pfam" id="PF02566">
    <property type="entry name" value="OsmC"/>
    <property type="match status" value="1"/>
</dbReference>
<name>A0ABP8Q679_9GAMM</name>
<dbReference type="Gene3D" id="3.30.300.20">
    <property type="match status" value="1"/>
</dbReference>
<evidence type="ECO:0000313" key="2">
    <source>
        <dbReference type="EMBL" id="GAA4498206.1"/>
    </source>
</evidence>
<dbReference type="EMBL" id="BAABFC010000010">
    <property type="protein sequence ID" value="GAA4498206.1"/>
    <property type="molecule type" value="Genomic_DNA"/>
</dbReference>
<evidence type="ECO:0000313" key="3">
    <source>
        <dbReference type="Proteomes" id="UP001501321"/>
    </source>
</evidence>
<dbReference type="InterPro" id="IPR003718">
    <property type="entry name" value="OsmC/Ohr_fam"/>
</dbReference>
<dbReference type="PANTHER" id="PTHR33797:SF2">
    <property type="entry name" value="ORGANIC HYDROPEROXIDE RESISTANCE PROTEIN-LIKE"/>
    <property type="match status" value="1"/>
</dbReference>
<dbReference type="Gene3D" id="2.20.25.10">
    <property type="match status" value="1"/>
</dbReference>
<proteinExistence type="inferred from homology"/>